<dbReference type="Pfam" id="PF00583">
    <property type="entry name" value="Acetyltransf_1"/>
    <property type="match status" value="1"/>
</dbReference>
<reference evidence="2 3" key="1">
    <citation type="submission" date="2019-03" db="EMBL/GenBank/DDBJ databases">
        <title>Rhizobium sp. nov., an bacterium isolated from biocrust in Mu Us Desert.</title>
        <authorList>
            <person name="Lixiong L."/>
        </authorList>
    </citation>
    <scope>NUCLEOTIDE SEQUENCE [LARGE SCALE GENOMIC DNA]</scope>
    <source>
        <strain evidence="2 3">SPY-1</strain>
    </source>
</reference>
<dbReference type="RefSeq" id="WP_133315208.1">
    <property type="nucleotide sequence ID" value="NZ_SMTL01000001.1"/>
</dbReference>
<feature type="domain" description="N-acetyltransferase" evidence="1">
    <location>
        <begin position="1"/>
        <end position="148"/>
    </location>
</feature>
<dbReference type="PROSITE" id="PS51186">
    <property type="entry name" value="GNAT"/>
    <property type="match status" value="1"/>
</dbReference>
<dbReference type="InterPro" id="IPR000182">
    <property type="entry name" value="GNAT_dom"/>
</dbReference>
<evidence type="ECO:0000259" key="1">
    <source>
        <dbReference type="PROSITE" id="PS51186"/>
    </source>
</evidence>
<protein>
    <submittedName>
        <fullName evidence="2">N-acetyltransferase</fullName>
    </submittedName>
</protein>
<dbReference type="InterPro" id="IPR016181">
    <property type="entry name" value="Acyl_CoA_acyltransferase"/>
</dbReference>
<sequence length="168" mass="17899">MVIRDERSGDEDAIRDLTERAFAPMAFSDGSEPAIVDALRQAGDLTISRVAEDDGGIIGHVAFSPVKVEGAEAGWFGLGPISVEPARQRQGIGRALIAQGLDRLRAKGASGCALIGSPDVYRGSGFISDGQLAYGDLDRRYVMRIVFFGPAPQGMLEFAPAFEEAQVE</sequence>
<dbReference type="CDD" id="cd04301">
    <property type="entry name" value="NAT_SF"/>
    <property type="match status" value="1"/>
</dbReference>
<organism evidence="2 3">
    <name type="scientific">Rhizobium deserti</name>
    <dbReference type="NCBI Taxonomy" id="2547961"/>
    <lineage>
        <taxon>Bacteria</taxon>
        <taxon>Pseudomonadati</taxon>
        <taxon>Pseudomonadota</taxon>
        <taxon>Alphaproteobacteria</taxon>
        <taxon>Hyphomicrobiales</taxon>
        <taxon>Rhizobiaceae</taxon>
        <taxon>Rhizobium/Agrobacterium group</taxon>
        <taxon>Rhizobium</taxon>
    </lineage>
</organism>
<proteinExistence type="predicted"/>
<name>A0A4R5UP88_9HYPH</name>
<evidence type="ECO:0000313" key="2">
    <source>
        <dbReference type="EMBL" id="TDK39767.1"/>
    </source>
</evidence>
<dbReference type="OrthoDB" id="9797178at2"/>
<dbReference type="Proteomes" id="UP000295238">
    <property type="component" value="Unassembled WGS sequence"/>
</dbReference>
<dbReference type="SUPFAM" id="SSF55729">
    <property type="entry name" value="Acyl-CoA N-acyltransferases (Nat)"/>
    <property type="match status" value="1"/>
</dbReference>
<evidence type="ECO:0000313" key="3">
    <source>
        <dbReference type="Proteomes" id="UP000295238"/>
    </source>
</evidence>
<dbReference type="GO" id="GO:0016747">
    <property type="term" value="F:acyltransferase activity, transferring groups other than amino-acyl groups"/>
    <property type="evidence" value="ECO:0007669"/>
    <property type="project" value="InterPro"/>
</dbReference>
<dbReference type="Gene3D" id="3.40.630.30">
    <property type="match status" value="1"/>
</dbReference>
<keyword evidence="2" id="KW-0808">Transferase</keyword>
<gene>
    <name evidence="2" type="ORF">E2F50_02890</name>
</gene>
<dbReference type="AlphaFoldDB" id="A0A4R5UP88"/>
<keyword evidence="3" id="KW-1185">Reference proteome</keyword>
<dbReference type="EMBL" id="SMTL01000001">
    <property type="protein sequence ID" value="TDK39767.1"/>
    <property type="molecule type" value="Genomic_DNA"/>
</dbReference>
<comment type="caution">
    <text evidence="2">The sequence shown here is derived from an EMBL/GenBank/DDBJ whole genome shotgun (WGS) entry which is preliminary data.</text>
</comment>
<accession>A0A4R5UP88</accession>